<gene>
    <name evidence="9 12" type="primary">guaA</name>
    <name evidence="12" type="ORF">MICAG_520012</name>
</gene>
<dbReference type="InterPro" id="IPR004739">
    <property type="entry name" value="GMP_synth_GATase"/>
</dbReference>
<evidence type="ECO:0000256" key="2">
    <source>
        <dbReference type="ARBA" id="ARBA00005153"/>
    </source>
</evidence>
<dbReference type="Gene3D" id="3.30.300.10">
    <property type="match status" value="1"/>
</dbReference>
<dbReference type="InterPro" id="IPR017926">
    <property type="entry name" value="GATASE"/>
</dbReference>
<dbReference type="NCBIfam" id="TIGR00884">
    <property type="entry name" value="guaA_Cterm"/>
    <property type="match status" value="1"/>
</dbReference>
<dbReference type="GO" id="GO:0005524">
    <property type="term" value="F:ATP binding"/>
    <property type="evidence" value="ECO:0007669"/>
    <property type="project" value="UniProtKB-UniRule"/>
</dbReference>
<evidence type="ECO:0000256" key="6">
    <source>
        <dbReference type="ARBA" id="ARBA00022755"/>
    </source>
</evidence>
<comment type="function">
    <text evidence="1 9">Catalyzes the synthesis of GMP from XMP.</text>
</comment>
<reference evidence="12 13" key="1">
    <citation type="submission" date="2012-04" db="EMBL/GenBank/DDBJ databases">
        <authorList>
            <person name="Genoscope - CEA"/>
        </authorList>
    </citation>
    <scope>NUCLEOTIDE SEQUENCE [LARGE SCALE GENOMIC DNA]</scope>
    <source>
        <strain evidence="12 13">9808</strain>
    </source>
</reference>
<dbReference type="GO" id="GO:0003921">
    <property type="term" value="F:GMP synthase activity"/>
    <property type="evidence" value="ECO:0007669"/>
    <property type="project" value="InterPro"/>
</dbReference>
<dbReference type="UniPathway" id="UPA00189">
    <property type="reaction ID" value="UER00296"/>
</dbReference>
<protein>
    <recommendedName>
        <fullName evidence="9">GMP synthase [glutamine-hydrolyzing]</fullName>
        <ecNumber evidence="9">6.3.5.2</ecNumber>
    </recommendedName>
    <alternativeName>
        <fullName evidence="9">GMP synthetase</fullName>
    </alternativeName>
    <alternativeName>
        <fullName evidence="9">Glutamine amidotransferase</fullName>
    </alternativeName>
</protein>
<keyword evidence="12" id="KW-0808">Transferase</keyword>
<dbReference type="SUPFAM" id="SSF52402">
    <property type="entry name" value="Adenine nucleotide alpha hydrolases-like"/>
    <property type="match status" value="1"/>
</dbReference>
<dbReference type="FunFam" id="3.40.50.880:FF:000001">
    <property type="entry name" value="GMP synthase [glutamine-hydrolyzing]"/>
    <property type="match status" value="1"/>
</dbReference>
<feature type="domain" description="GMPS ATP-PPase" evidence="11">
    <location>
        <begin position="295"/>
        <end position="493"/>
    </location>
</feature>
<comment type="catalytic activity">
    <reaction evidence="9">
        <text>XMP + L-glutamine + ATP + H2O = GMP + L-glutamate + AMP + diphosphate + 2 H(+)</text>
        <dbReference type="Rhea" id="RHEA:11680"/>
        <dbReference type="ChEBI" id="CHEBI:15377"/>
        <dbReference type="ChEBI" id="CHEBI:15378"/>
        <dbReference type="ChEBI" id="CHEBI:29985"/>
        <dbReference type="ChEBI" id="CHEBI:30616"/>
        <dbReference type="ChEBI" id="CHEBI:33019"/>
        <dbReference type="ChEBI" id="CHEBI:57464"/>
        <dbReference type="ChEBI" id="CHEBI:58115"/>
        <dbReference type="ChEBI" id="CHEBI:58359"/>
        <dbReference type="ChEBI" id="CHEBI:456215"/>
        <dbReference type="EC" id="6.3.5.2"/>
    </reaction>
</comment>
<dbReference type="InterPro" id="IPR029062">
    <property type="entry name" value="Class_I_gatase-like"/>
</dbReference>
<feature type="active site" evidence="9">
    <location>
        <position position="268"/>
    </location>
</feature>
<keyword evidence="5 9" id="KW-0332">GMP biosynthesis</keyword>
<keyword evidence="6 9" id="KW-0658">Purine biosynthesis</keyword>
<organism evidence="12 13">
    <name type="scientific">Microcystis aeruginosa PCC 9808</name>
    <dbReference type="NCBI Taxonomy" id="1160284"/>
    <lineage>
        <taxon>Bacteria</taxon>
        <taxon>Bacillati</taxon>
        <taxon>Cyanobacteriota</taxon>
        <taxon>Cyanophyceae</taxon>
        <taxon>Oscillatoriophycideae</taxon>
        <taxon>Chroococcales</taxon>
        <taxon>Microcystaceae</taxon>
        <taxon>Microcystis</taxon>
    </lineage>
</organism>
<evidence type="ECO:0000313" key="13">
    <source>
        <dbReference type="Proteomes" id="UP000005291"/>
    </source>
</evidence>
<keyword evidence="4 9" id="KW-0547">Nucleotide-binding</keyword>
<proteinExistence type="inferred from homology"/>
<dbReference type="InterPro" id="IPR014729">
    <property type="entry name" value="Rossmann-like_a/b/a_fold"/>
</dbReference>
<dbReference type="FunFam" id="3.30.300.10:FF:000002">
    <property type="entry name" value="GMP synthase [glutamine-hydrolyzing]"/>
    <property type="match status" value="1"/>
</dbReference>
<accession>I4I2Z3</accession>
<evidence type="ECO:0000313" key="12">
    <source>
        <dbReference type="EMBL" id="CCI28667.1"/>
    </source>
</evidence>
<dbReference type="PRINTS" id="PR00097">
    <property type="entry name" value="ANTSNTHASEII"/>
</dbReference>
<evidence type="ECO:0000256" key="9">
    <source>
        <dbReference type="HAMAP-Rule" id="MF_00344"/>
    </source>
</evidence>
<dbReference type="AlphaFoldDB" id="I4I2Z3"/>
<dbReference type="PRINTS" id="PR00099">
    <property type="entry name" value="CPSGATASE"/>
</dbReference>
<dbReference type="PROSITE" id="PS51553">
    <property type="entry name" value="GMPS_ATP_PPASE"/>
    <property type="match status" value="1"/>
</dbReference>
<dbReference type="Proteomes" id="UP000005291">
    <property type="component" value="Unassembled WGS sequence"/>
</dbReference>
<dbReference type="EC" id="6.3.5.2" evidence="9"/>
<dbReference type="Pfam" id="PF00117">
    <property type="entry name" value="GATase"/>
    <property type="match status" value="1"/>
</dbReference>
<evidence type="ECO:0000256" key="4">
    <source>
        <dbReference type="ARBA" id="ARBA00022741"/>
    </source>
</evidence>
<dbReference type="CDD" id="cd01997">
    <property type="entry name" value="GMP_synthase_C"/>
    <property type="match status" value="1"/>
</dbReference>
<sequence>MKTQGFERRFSQNLAPVSLVKPQNPYFAYISHLFSKPYLVLKNETNKAILSYLIFRTIADLVYKSLTFSCQFLFLIVVTTQTPLPTPQETLPSESFTNSLNRQIIIILDFGSQYSELIARRIRETNVYSEVLSYRTSAEQLAQINPKGIILSGGPNSVYDPGAPHCDPEIWNLGVPILGVCYGMQLMVQQLGGRVERAKRAEYGKASLFINDPTDLLTNVEDGSTAWMSHGDSCVELPAGFEILAHTDNTDCAAIADHEKKLFGVQFHPEVVHSVGGIALIRNFVYHICKCEPTWTTEAFVEESIREIRAKVGDKRVLLALSGGVDSSTLAFLLHRAIGDQLTCMFIDQGFMRKGEPERLMQIFNEQFHIGVQYVNARKRFLAQVAGVTDPEEKRRRIGHEFIQVFEEESNRLGPFDYLAQGTLYPDVIESADSNVDPKTGERVAVKIKSHHNVGGLPKNLRFKLVEPLRKLFKDEVRKLGRSIGLPEEIVRRQPFPGPGLAIRILGEVTADKLNILRDADWVVRDEINKQGMYHDFWQAFAVLLPVRSVGVMGDQRTYAYPIVLRLVSSEDGMTADWSRVPYDLLETISNRIVNEVKGVNRVVYDITSKPPGTIEWE</sequence>
<keyword evidence="3 9" id="KW-0436">Ligase</keyword>
<evidence type="ECO:0000256" key="1">
    <source>
        <dbReference type="ARBA" id="ARBA00002332"/>
    </source>
</evidence>
<dbReference type="Gene3D" id="3.40.50.620">
    <property type="entry name" value="HUPs"/>
    <property type="match status" value="1"/>
</dbReference>
<dbReference type="Gene3D" id="3.40.50.880">
    <property type="match status" value="1"/>
</dbReference>
<dbReference type="PANTHER" id="PTHR11922">
    <property type="entry name" value="GMP SYNTHASE-RELATED"/>
    <property type="match status" value="1"/>
</dbReference>
<dbReference type="GO" id="GO:0005829">
    <property type="term" value="C:cytosol"/>
    <property type="evidence" value="ECO:0007669"/>
    <property type="project" value="TreeGrafter"/>
</dbReference>
<feature type="active site" description="Nucleophile" evidence="9">
    <location>
        <position position="181"/>
    </location>
</feature>
<evidence type="ECO:0000259" key="11">
    <source>
        <dbReference type="PROSITE" id="PS51553"/>
    </source>
</evidence>
<dbReference type="FunFam" id="3.40.50.620:FF:000001">
    <property type="entry name" value="GMP synthase [glutamine-hydrolyzing]"/>
    <property type="match status" value="1"/>
</dbReference>
<dbReference type="PROSITE" id="PS51273">
    <property type="entry name" value="GATASE_TYPE_1"/>
    <property type="match status" value="1"/>
</dbReference>
<dbReference type="CDD" id="cd01742">
    <property type="entry name" value="GATase1_GMP_Synthase"/>
    <property type="match status" value="1"/>
</dbReference>
<keyword evidence="8 9" id="KW-0315">Glutamine amidotransferase</keyword>
<dbReference type="Pfam" id="PF00958">
    <property type="entry name" value="GMP_synt_C"/>
    <property type="match status" value="1"/>
</dbReference>
<dbReference type="EMBL" id="CAIN01000428">
    <property type="protein sequence ID" value="CCI28667.1"/>
    <property type="molecule type" value="Genomic_DNA"/>
</dbReference>
<dbReference type="NCBIfam" id="NF000848">
    <property type="entry name" value="PRK00074.1"/>
    <property type="match status" value="1"/>
</dbReference>
<dbReference type="InterPro" id="IPR022955">
    <property type="entry name" value="GMP_synthase"/>
</dbReference>
<dbReference type="NCBIfam" id="TIGR00888">
    <property type="entry name" value="guaA_Nterm"/>
    <property type="match status" value="1"/>
</dbReference>
<evidence type="ECO:0000256" key="5">
    <source>
        <dbReference type="ARBA" id="ARBA00022749"/>
    </source>
</evidence>
<dbReference type="PRINTS" id="PR00096">
    <property type="entry name" value="GATASE"/>
</dbReference>
<feature type="binding site" evidence="10">
    <location>
        <begin position="322"/>
        <end position="328"/>
    </location>
    <ligand>
        <name>ATP</name>
        <dbReference type="ChEBI" id="CHEBI:30616"/>
    </ligand>
</feature>
<dbReference type="InterPro" id="IPR001674">
    <property type="entry name" value="GMP_synth_C"/>
</dbReference>
<dbReference type="InterPro" id="IPR025777">
    <property type="entry name" value="GMPS_ATP_PPase_dom"/>
</dbReference>
<keyword evidence="7 9" id="KW-0067">ATP-binding</keyword>
<evidence type="ECO:0000256" key="7">
    <source>
        <dbReference type="ARBA" id="ARBA00022840"/>
    </source>
</evidence>
<dbReference type="PANTHER" id="PTHR11922:SF2">
    <property type="entry name" value="GMP SYNTHASE [GLUTAMINE-HYDROLYZING]"/>
    <property type="match status" value="1"/>
</dbReference>
<name>I4I2Z3_MICAE</name>
<dbReference type="HAMAP" id="MF_00344">
    <property type="entry name" value="GMP_synthase"/>
    <property type="match status" value="1"/>
</dbReference>
<comment type="caution">
    <text evidence="12">The sequence shown here is derived from an EMBL/GenBank/DDBJ whole genome shotgun (WGS) entry which is preliminary data.</text>
</comment>
<dbReference type="GO" id="GO:0016740">
    <property type="term" value="F:transferase activity"/>
    <property type="evidence" value="ECO:0007669"/>
    <property type="project" value="UniProtKB-KW"/>
</dbReference>
<evidence type="ECO:0000256" key="10">
    <source>
        <dbReference type="PROSITE-ProRule" id="PRU00886"/>
    </source>
</evidence>
<evidence type="ECO:0000256" key="8">
    <source>
        <dbReference type="ARBA" id="ARBA00022962"/>
    </source>
</evidence>
<evidence type="ECO:0000256" key="3">
    <source>
        <dbReference type="ARBA" id="ARBA00022598"/>
    </source>
</evidence>
<dbReference type="HOGENOM" id="CLU_014340_0_5_3"/>
<comment type="subunit">
    <text evidence="9">Homodimer.</text>
</comment>
<dbReference type="SUPFAM" id="SSF54810">
    <property type="entry name" value="GMP synthetase C-terminal dimerisation domain"/>
    <property type="match status" value="1"/>
</dbReference>
<feature type="active site" evidence="9">
    <location>
        <position position="270"/>
    </location>
</feature>
<dbReference type="SUPFAM" id="SSF52317">
    <property type="entry name" value="Class I glutamine amidotransferase-like"/>
    <property type="match status" value="1"/>
</dbReference>
<comment type="pathway">
    <text evidence="2 9">Purine metabolism; GMP biosynthesis; GMP from XMP (L-Gln route): step 1/1.</text>
</comment>